<accession>A0A9P6UFD3</accession>
<dbReference type="PRINTS" id="PR00320">
    <property type="entry name" value="GPROTEINBRPT"/>
</dbReference>
<dbReference type="Gene3D" id="2.130.10.10">
    <property type="entry name" value="YVTN repeat-like/Quinoprotein amine dehydrogenase"/>
    <property type="match status" value="2"/>
</dbReference>
<feature type="non-terminal residue" evidence="4">
    <location>
        <position position="313"/>
    </location>
</feature>
<evidence type="ECO:0000256" key="1">
    <source>
        <dbReference type="ARBA" id="ARBA00022574"/>
    </source>
</evidence>
<feature type="repeat" description="WD" evidence="3">
    <location>
        <begin position="16"/>
        <end position="57"/>
    </location>
</feature>
<evidence type="ECO:0000313" key="5">
    <source>
        <dbReference type="Proteomes" id="UP000823405"/>
    </source>
</evidence>
<dbReference type="OrthoDB" id="538223at2759"/>
<dbReference type="Proteomes" id="UP000823405">
    <property type="component" value="Unassembled WGS sequence"/>
</dbReference>
<dbReference type="InterPro" id="IPR001680">
    <property type="entry name" value="WD40_rpt"/>
</dbReference>
<feature type="repeat" description="WD" evidence="3">
    <location>
        <begin position="163"/>
        <end position="198"/>
    </location>
</feature>
<feature type="repeat" description="WD" evidence="3">
    <location>
        <begin position="210"/>
        <end position="246"/>
    </location>
</feature>
<feature type="repeat" description="WD" evidence="3">
    <location>
        <begin position="121"/>
        <end position="162"/>
    </location>
</feature>
<reference evidence="4" key="1">
    <citation type="journal article" date="2020" name="Fungal Divers.">
        <title>Resolving the Mortierellaceae phylogeny through synthesis of multi-gene phylogenetics and phylogenomics.</title>
        <authorList>
            <person name="Vandepol N."/>
            <person name="Liber J."/>
            <person name="Desiro A."/>
            <person name="Na H."/>
            <person name="Kennedy M."/>
            <person name="Barry K."/>
            <person name="Grigoriev I.V."/>
            <person name="Miller A.N."/>
            <person name="O'Donnell K."/>
            <person name="Stajich J.E."/>
            <person name="Bonito G."/>
        </authorList>
    </citation>
    <scope>NUCLEOTIDE SEQUENCE</scope>
    <source>
        <strain evidence="4">NVP60</strain>
    </source>
</reference>
<dbReference type="AlphaFoldDB" id="A0A9P6UFD3"/>
<dbReference type="PROSITE" id="PS00678">
    <property type="entry name" value="WD_REPEATS_1"/>
    <property type="match status" value="1"/>
</dbReference>
<comment type="caution">
    <text evidence="4">The sequence shown here is derived from an EMBL/GenBank/DDBJ whole genome shotgun (WGS) entry which is preliminary data.</text>
</comment>
<dbReference type="InterPro" id="IPR019775">
    <property type="entry name" value="WD40_repeat_CS"/>
</dbReference>
<keyword evidence="5" id="KW-1185">Reference proteome</keyword>
<dbReference type="SMART" id="SM00320">
    <property type="entry name" value="WD40"/>
    <property type="match status" value="5"/>
</dbReference>
<dbReference type="InterPro" id="IPR015943">
    <property type="entry name" value="WD40/YVTN_repeat-like_dom_sf"/>
</dbReference>
<gene>
    <name evidence="4" type="primary">PAC1</name>
    <name evidence="4" type="ORF">BGZ97_007104</name>
</gene>
<dbReference type="PANTHER" id="PTHR19879:SF9">
    <property type="entry name" value="TRANSCRIPTION INITIATION FACTOR TFIID SUBUNIT 5"/>
    <property type="match status" value="1"/>
</dbReference>
<dbReference type="InterPro" id="IPR020472">
    <property type="entry name" value="WD40_PAC1"/>
</dbReference>
<dbReference type="Pfam" id="PF00400">
    <property type="entry name" value="WD40"/>
    <property type="match status" value="4"/>
</dbReference>
<dbReference type="EMBL" id="JAAAIN010003149">
    <property type="protein sequence ID" value="KAG0287397.1"/>
    <property type="molecule type" value="Genomic_DNA"/>
</dbReference>
<keyword evidence="2" id="KW-0677">Repeat</keyword>
<dbReference type="InterPro" id="IPR036322">
    <property type="entry name" value="WD40_repeat_dom_sf"/>
</dbReference>
<name>A0A9P6UFD3_9FUNG</name>
<keyword evidence="1 3" id="KW-0853">WD repeat</keyword>
<organism evidence="4 5">
    <name type="scientific">Linnemannia gamsii</name>
    <dbReference type="NCBI Taxonomy" id="64522"/>
    <lineage>
        <taxon>Eukaryota</taxon>
        <taxon>Fungi</taxon>
        <taxon>Fungi incertae sedis</taxon>
        <taxon>Mucoromycota</taxon>
        <taxon>Mortierellomycotina</taxon>
        <taxon>Mortierellomycetes</taxon>
        <taxon>Mortierellales</taxon>
        <taxon>Mortierellaceae</taxon>
        <taxon>Linnemannia</taxon>
    </lineage>
</organism>
<sequence length="313" mass="34249">IQRQSTLTGAYESITITMEQEGLRSFALSPNGRAIATGGRAGTIQLWDSQTEAAERTFVGETMSADSLVYSPCGRWIVSTHWNEVVQLWDLHDSAGQSHVICKATDTSMPQSKNPCSPVKVMTCASNVSSLIYTPNGQGLVFGTTSGSLLFWDLQSGTVEDELKGHQDKVTCITYSPCGRWLLSGGKDRTIRIWQLQTVEGKDWHCIVVIRGCSELITCLAWNPVTPMEFVSGSTDGSVRVWRMASQDDGVAYVRMLWGNDVGRLCTSDLMFKGAIGLSPINRQLLLQRGAVVDPLPSGEEGDDGFNKMEIED</sequence>
<dbReference type="PANTHER" id="PTHR19879">
    <property type="entry name" value="TRANSCRIPTION INITIATION FACTOR TFIID"/>
    <property type="match status" value="1"/>
</dbReference>
<evidence type="ECO:0000313" key="4">
    <source>
        <dbReference type="EMBL" id="KAG0287397.1"/>
    </source>
</evidence>
<proteinExistence type="predicted"/>
<dbReference type="PROSITE" id="PS50082">
    <property type="entry name" value="WD_REPEATS_2"/>
    <property type="match status" value="4"/>
</dbReference>
<dbReference type="SUPFAM" id="SSF50978">
    <property type="entry name" value="WD40 repeat-like"/>
    <property type="match status" value="1"/>
</dbReference>
<protein>
    <submittedName>
        <fullName evidence="4">Protein with putative role during mitosis</fullName>
    </submittedName>
</protein>
<evidence type="ECO:0000256" key="2">
    <source>
        <dbReference type="ARBA" id="ARBA00022737"/>
    </source>
</evidence>
<dbReference type="PROSITE" id="PS50294">
    <property type="entry name" value="WD_REPEATS_REGION"/>
    <property type="match status" value="3"/>
</dbReference>
<evidence type="ECO:0000256" key="3">
    <source>
        <dbReference type="PROSITE-ProRule" id="PRU00221"/>
    </source>
</evidence>